<dbReference type="InterPro" id="IPR036249">
    <property type="entry name" value="Thioredoxin-like_sf"/>
</dbReference>
<dbReference type="PANTHER" id="PTHR44051:SF19">
    <property type="entry name" value="DISULFIDE-BOND OXIDOREDUCTASE YFCG"/>
    <property type="match status" value="1"/>
</dbReference>
<dbReference type="SFLD" id="SFLDG01150">
    <property type="entry name" value="Main.1:_Beta-like"/>
    <property type="match status" value="1"/>
</dbReference>
<evidence type="ECO:0000259" key="4">
    <source>
        <dbReference type="PROSITE" id="PS50404"/>
    </source>
</evidence>
<sequence length="210" mass="23856">MGMLKILGRTTSINVRKVLWACDYLGLQYEREDWGRGVRPTSEPEFLALNPNAQIPVLIEGDFVLWESQAILRYLATTEGDSALLPQEIRPRAIVNQWLDWYATGMGPAMTYGFHALGRQTAGYDDRARVEDSVKSTRKYLDILEQTFEDHRAFVAGDTFTLADIPVALGLNRWRGLQIKGETARPRLERYMERISGVPGSVPWCTSKFD</sequence>
<keyword evidence="7" id="KW-1185">Reference proteome</keyword>
<organism evidence="6 7">
    <name type="scientific">Pseudohoeflea suaedae</name>
    <dbReference type="NCBI Taxonomy" id="877384"/>
    <lineage>
        <taxon>Bacteria</taxon>
        <taxon>Pseudomonadati</taxon>
        <taxon>Pseudomonadota</taxon>
        <taxon>Alphaproteobacteria</taxon>
        <taxon>Hyphomicrobiales</taxon>
        <taxon>Rhizobiaceae</taxon>
        <taxon>Pseudohoeflea</taxon>
    </lineage>
</organism>
<evidence type="ECO:0000256" key="2">
    <source>
        <dbReference type="ARBA" id="ARBA00022679"/>
    </source>
</evidence>
<dbReference type="SUPFAM" id="SSF52833">
    <property type="entry name" value="Thioredoxin-like"/>
    <property type="match status" value="1"/>
</dbReference>
<dbReference type="FunFam" id="3.40.30.10:FF:000039">
    <property type="entry name" value="Glutathione S-transferase domain"/>
    <property type="match status" value="1"/>
</dbReference>
<evidence type="ECO:0000259" key="5">
    <source>
        <dbReference type="PROSITE" id="PS50405"/>
    </source>
</evidence>
<dbReference type="PROSITE" id="PS50405">
    <property type="entry name" value="GST_CTER"/>
    <property type="match status" value="1"/>
</dbReference>
<evidence type="ECO:0000256" key="1">
    <source>
        <dbReference type="ARBA" id="ARBA00007409"/>
    </source>
</evidence>
<dbReference type="GO" id="GO:0016740">
    <property type="term" value="F:transferase activity"/>
    <property type="evidence" value="ECO:0007669"/>
    <property type="project" value="UniProtKB-KW"/>
</dbReference>
<dbReference type="Proteomes" id="UP000295131">
    <property type="component" value="Unassembled WGS sequence"/>
</dbReference>
<dbReference type="InterPro" id="IPR036282">
    <property type="entry name" value="Glutathione-S-Trfase_C_sf"/>
</dbReference>
<dbReference type="Pfam" id="PF02798">
    <property type="entry name" value="GST_N"/>
    <property type="match status" value="1"/>
</dbReference>
<dbReference type="PROSITE" id="PS50404">
    <property type="entry name" value="GST_NTER"/>
    <property type="match status" value="1"/>
</dbReference>
<dbReference type="InterPro" id="IPR004046">
    <property type="entry name" value="GST_C"/>
</dbReference>
<dbReference type="InterPro" id="IPR010987">
    <property type="entry name" value="Glutathione-S-Trfase_C-like"/>
</dbReference>
<dbReference type="SFLD" id="SFLDS00019">
    <property type="entry name" value="Glutathione_Transferase_(cytos"/>
    <property type="match status" value="1"/>
</dbReference>
<accession>A0A4R5PHT8</accession>
<dbReference type="CDD" id="cd03047">
    <property type="entry name" value="GST_N_2"/>
    <property type="match status" value="1"/>
</dbReference>
<dbReference type="Pfam" id="PF00043">
    <property type="entry name" value="GST_C"/>
    <property type="match status" value="1"/>
</dbReference>
<evidence type="ECO:0000256" key="3">
    <source>
        <dbReference type="RuleBase" id="RU003494"/>
    </source>
</evidence>
<comment type="caution">
    <text evidence="6">The sequence shown here is derived from an EMBL/GenBank/DDBJ whole genome shotgun (WGS) entry which is preliminary data.</text>
</comment>
<dbReference type="OrthoDB" id="9810080at2"/>
<dbReference type="AlphaFoldDB" id="A0A4R5PHT8"/>
<dbReference type="SUPFAM" id="SSF47616">
    <property type="entry name" value="GST C-terminal domain-like"/>
    <property type="match status" value="1"/>
</dbReference>
<name>A0A4R5PHT8_9HYPH</name>
<dbReference type="Gene3D" id="3.40.30.10">
    <property type="entry name" value="Glutaredoxin"/>
    <property type="match status" value="1"/>
</dbReference>
<feature type="domain" description="GST N-terminal" evidence="4">
    <location>
        <begin position="2"/>
        <end position="83"/>
    </location>
</feature>
<protein>
    <submittedName>
        <fullName evidence="6">Glutathione S-transferase family protein</fullName>
    </submittedName>
</protein>
<dbReference type="EMBL" id="SMSI01000004">
    <property type="protein sequence ID" value="TDH34494.1"/>
    <property type="molecule type" value="Genomic_DNA"/>
</dbReference>
<gene>
    <name evidence="6" type="ORF">E2A64_16565</name>
</gene>
<evidence type="ECO:0000313" key="6">
    <source>
        <dbReference type="EMBL" id="TDH34494.1"/>
    </source>
</evidence>
<proteinExistence type="inferred from homology"/>
<keyword evidence="2 6" id="KW-0808">Transferase</keyword>
<evidence type="ECO:0000313" key="7">
    <source>
        <dbReference type="Proteomes" id="UP000295131"/>
    </source>
</evidence>
<dbReference type="PANTHER" id="PTHR44051">
    <property type="entry name" value="GLUTATHIONE S-TRANSFERASE-RELATED"/>
    <property type="match status" value="1"/>
</dbReference>
<dbReference type="InterPro" id="IPR040079">
    <property type="entry name" value="Glutathione_S-Trfase"/>
</dbReference>
<reference evidence="6 7" key="1">
    <citation type="journal article" date="2013" name="Int. J. Syst. Evol. Microbiol.">
        <title>Hoeflea suaedae sp. nov., an endophytic bacterium isolated from the root of the halophyte Suaeda maritima.</title>
        <authorList>
            <person name="Chung E.J."/>
            <person name="Park J.A."/>
            <person name="Pramanik P."/>
            <person name="Bibi F."/>
            <person name="Jeon C.O."/>
            <person name="Chung Y.R."/>
        </authorList>
    </citation>
    <scope>NUCLEOTIDE SEQUENCE [LARGE SCALE GENOMIC DNA]</scope>
    <source>
        <strain evidence="6 7">YC6898</strain>
    </source>
</reference>
<comment type="similarity">
    <text evidence="1 3">Belongs to the GST superfamily.</text>
</comment>
<feature type="domain" description="GST C-terminal" evidence="5">
    <location>
        <begin position="88"/>
        <end position="210"/>
    </location>
</feature>
<dbReference type="SFLD" id="SFLDG00358">
    <property type="entry name" value="Main_(cytGST)"/>
    <property type="match status" value="1"/>
</dbReference>
<dbReference type="InterPro" id="IPR004045">
    <property type="entry name" value="Glutathione_S-Trfase_N"/>
</dbReference>
<dbReference type="Gene3D" id="1.20.1050.10">
    <property type="match status" value="1"/>
</dbReference>